<dbReference type="PRINTS" id="PR00081">
    <property type="entry name" value="GDHRDH"/>
</dbReference>
<evidence type="ECO:0000256" key="1">
    <source>
        <dbReference type="ARBA" id="ARBA00006484"/>
    </source>
</evidence>
<feature type="domain" description="Ketoreductase" evidence="3">
    <location>
        <begin position="7"/>
        <end position="189"/>
    </location>
</feature>
<dbReference type="PROSITE" id="PS00061">
    <property type="entry name" value="ADH_SHORT"/>
    <property type="match status" value="1"/>
</dbReference>
<dbReference type="EMBL" id="WJIE01000010">
    <property type="protein sequence ID" value="MRG96170.1"/>
    <property type="molecule type" value="Genomic_DNA"/>
</dbReference>
<keyword evidence="5" id="KW-1185">Reference proteome</keyword>
<keyword evidence="2 4" id="KW-0560">Oxidoreductase</keyword>
<dbReference type="SUPFAM" id="SSF51735">
    <property type="entry name" value="NAD(P)-binding Rossmann-fold domains"/>
    <property type="match status" value="1"/>
</dbReference>
<comment type="caution">
    <text evidence="4">The sequence shown here is derived from an EMBL/GenBank/DDBJ whole genome shotgun (WGS) entry which is preliminary data.</text>
</comment>
<evidence type="ECO:0000259" key="3">
    <source>
        <dbReference type="SMART" id="SM00822"/>
    </source>
</evidence>
<comment type="similarity">
    <text evidence="1">Belongs to the short-chain dehydrogenases/reductases (SDR) family.</text>
</comment>
<evidence type="ECO:0000313" key="4">
    <source>
        <dbReference type="EMBL" id="MRG96170.1"/>
    </source>
</evidence>
<protein>
    <submittedName>
        <fullName evidence="4">Glucose 1-dehydrogenase</fullName>
        <ecNumber evidence="4">1.1.1.47</ecNumber>
    </submittedName>
</protein>
<dbReference type="Proteomes" id="UP000440224">
    <property type="component" value="Unassembled WGS sequence"/>
</dbReference>
<gene>
    <name evidence="4" type="ORF">GF068_30240</name>
</gene>
<dbReference type="NCBIfam" id="NF005559">
    <property type="entry name" value="PRK07231.1"/>
    <property type="match status" value="1"/>
</dbReference>
<dbReference type="PRINTS" id="PR00080">
    <property type="entry name" value="SDRFAMILY"/>
</dbReference>
<evidence type="ECO:0000313" key="5">
    <source>
        <dbReference type="Proteomes" id="UP000440224"/>
    </source>
</evidence>
<dbReference type="SMART" id="SM00822">
    <property type="entry name" value="PKS_KR"/>
    <property type="match status" value="1"/>
</dbReference>
<dbReference type="RefSeq" id="WP_153822969.1">
    <property type="nucleotide sequence ID" value="NZ_WJIE01000010.1"/>
</dbReference>
<dbReference type="GO" id="GO:0047936">
    <property type="term" value="F:glucose 1-dehydrogenase [NAD(P)+] activity"/>
    <property type="evidence" value="ECO:0007669"/>
    <property type="project" value="UniProtKB-EC"/>
</dbReference>
<proteinExistence type="inferred from homology"/>
<dbReference type="InterPro" id="IPR057326">
    <property type="entry name" value="KR_dom"/>
</dbReference>
<dbReference type="AlphaFoldDB" id="A0A6N7Q0A2"/>
<dbReference type="Pfam" id="PF13561">
    <property type="entry name" value="adh_short_C2"/>
    <property type="match status" value="1"/>
</dbReference>
<organism evidence="4 5">
    <name type="scientific">Polyangium spumosum</name>
    <dbReference type="NCBI Taxonomy" id="889282"/>
    <lineage>
        <taxon>Bacteria</taxon>
        <taxon>Pseudomonadati</taxon>
        <taxon>Myxococcota</taxon>
        <taxon>Polyangia</taxon>
        <taxon>Polyangiales</taxon>
        <taxon>Polyangiaceae</taxon>
        <taxon>Polyangium</taxon>
    </lineage>
</organism>
<name>A0A6N7Q0A2_9BACT</name>
<dbReference type="InterPro" id="IPR020904">
    <property type="entry name" value="Sc_DH/Rdtase_CS"/>
</dbReference>
<reference evidence="4 5" key="1">
    <citation type="submission" date="2019-10" db="EMBL/GenBank/DDBJ databases">
        <title>A soil myxobacterium in the family Polyangiaceae.</title>
        <authorList>
            <person name="Li Y."/>
            <person name="Wang J."/>
        </authorList>
    </citation>
    <scope>NUCLEOTIDE SEQUENCE [LARGE SCALE GENOMIC DNA]</scope>
    <source>
        <strain evidence="4 5">DSM 14734</strain>
    </source>
</reference>
<accession>A0A6N7Q0A2</accession>
<evidence type="ECO:0000256" key="2">
    <source>
        <dbReference type="ARBA" id="ARBA00023002"/>
    </source>
</evidence>
<dbReference type="InterPro" id="IPR036291">
    <property type="entry name" value="NAD(P)-bd_dom_sf"/>
</dbReference>
<dbReference type="PANTHER" id="PTHR24321">
    <property type="entry name" value="DEHYDROGENASES, SHORT CHAIN"/>
    <property type="match status" value="1"/>
</dbReference>
<dbReference type="InterPro" id="IPR002347">
    <property type="entry name" value="SDR_fam"/>
</dbReference>
<dbReference type="EC" id="1.1.1.47" evidence="4"/>
<dbReference type="FunFam" id="3.40.50.720:FF:000084">
    <property type="entry name" value="Short-chain dehydrogenase reductase"/>
    <property type="match status" value="1"/>
</dbReference>
<sequence length="253" mass="26258">MQRFEGKVALITGAASGLGAAAARRLHAEGARVVITDRVREGGEALAAELGERAEFHVLDVTQEGAWIEVIDAVVARHGRLDALVNNAGVGVVGDVESTTLEQWRFVHAVNTEGVFLGCKHAIRVMKERGGGAIVNVSSVAGMIGAPNLAAYCSSKGAVRTFTKSAAMHCARSGYGIRVNSVHPAFIDTPMVDAMVQKAEDPAKAKANLAKGIPMGRIGEPADVAAAVAYLASDDAKFVTGTELLVDGGMLAI</sequence>
<dbReference type="OrthoDB" id="5457012at2"/>
<dbReference type="PANTHER" id="PTHR24321:SF15">
    <property type="entry name" value="OXIDOREDUCTASE UCPA"/>
    <property type="match status" value="1"/>
</dbReference>
<dbReference type="Gene3D" id="3.40.50.720">
    <property type="entry name" value="NAD(P)-binding Rossmann-like Domain"/>
    <property type="match status" value="1"/>
</dbReference>